<gene>
    <name evidence="1" type="ORF">TTRE_0000466501</name>
</gene>
<reference evidence="1" key="2">
    <citation type="submission" date="2014-03" db="EMBL/GenBank/DDBJ databases">
        <title>The whipworm genome and dual-species transcriptomics of an intimate host-pathogen interaction.</title>
        <authorList>
            <person name="Foth B.J."/>
            <person name="Tsai I.J."/>
            <person name="Reid A.J."/>
            <person name="Bancroft A.J."/>
            <person name="Nichol S."/>
            <person name="Tracey A."/>
            <person name="Holroyd N."/>
            <person name="Cotton J.A."/>
            <person name="Stanley E.J."/>
            <person name="Zarowiecki M."/>
            <person name="Liu J.Z."/>
            <person name="Huckvale T."/>
            <person name="Cooper P.J."/>
            <person name="Grencis R.K."/>
            <person name="Berriman M."/>
        </authorList>
    </citation>
    <scope>NUCLEOTIDE SEQUENCE [LARGE SCALE GENOMIC DNA]</scope>
</reference>
<reference evidence="1" key="1">
    <citation type="submission" date="2014-01" db="EMBL/GenBank/DDBJ databases">
        <authorList>
            <person name="Aslett M."/>
        </authorList>
    </citation>
    <scope>NUCLEOTIDE SEQUENCE</scope>
</reference>
<name>A0A077Z7C9_TRITR</name>
<dbReference type="OrthoDB" id="6690226at2759"/>
<accession>A0A077Z7C9</accession>
<sequence>MSLQDELLELQLNVELKARLSQSCQQLWLQKEVLKLYPGVWDVCRYGFSDEQTQSAASRPGDLRLRVTSIEPKIDRLVRSHLGELSSSH</sequence>
<proteinExistence type="predicted"/>
<evidence type="ECO:0000313" key="2">
    <source>
        <dbReference type="Proteomes" id="UP000030665"/>
    </source>
</evidence>
<keyword evidence="2" id="KW-1185">Reference proteome</keyword>
<dbReference type="Proteomes" id="UP000030665">
    <property type="component" value="Unassembled WGS sequence"/>
</dbReference>
<evidence type="ECO:0000313" key="1">
    <source>
        <dbReference type="EMBL" id="CDW56387.1"/>
    </source>
</evidence>
<protein>
    <submittedName>
        <fullName evidence="1">Uncharacterized protein</fullName>
    </submittedName>
</protein>
<dbReference type="AlphaFoldDB" id="A0A077Z7C9"/>
<organism evidence="1 2">
    <name type="scientific">Trichuris trichiura</name>
    <name type="common">Whipworm</name>
    <name type="synonym">Trichocephalus trichiurus</name>
    <dbReference type="NCBI Taxonomy" id="36087"/>
    <lineage>
        <taxon>Eukaryota</taxon>
        <taxon>Metazoa</taxon>
        <taxon>Ecdysozoa</taxon>
        <taxon>Nematoda</taxon>
        <taxon>Enoplea</taxon>
        <taxon>Dorylaimia</taxon>
        <taxon>Trichinellida</taxon>
        <taxon>Trichuridae</taxon>
        <taxon>Trichuris</taxon>
    </lineage>
</organism>
<dbReference type="EMBL" id="HG806034">
    <property type="protein sequence ID" value="CDW56387.1"/>
    <property type="molecule type" value="Genomic_DNA"/>
</dbReference>